<comment type="caution">
    <text evidence="1">The sequence shown here is derived from an EMBL/GenBank/DDBJ whole genome shotgun (WGS) entry which is preliminary data.</text>
</comment>
<dbReference type="Proteomes" id="UP000283003">
    <property type="component" value="Unassembled WGS sequence"/>
</dbReference>
<protein>
    <recommendedName>
        <fullName evidence="3">Cupin domain-containing protein</fullName>
    </recommendedName>
</protein>
<keyword evidence="2" id="KW-1185">Reference proteome</keyword>
<evidence type="ECO:0000313" key="1">
    <source>
        <dbReference type="EMBL" id="RVQ66349.1"/>
    </source>
</evidence>
<dbReference type="Gene3D" id="2.60.120.10">
    <property type="entry name" value="Jelly Rolls"/>
    <property type="match status" value="1"/>
</dbReference>
<sequence length="143" mass="16207">MKGQAFVENGIGRSRIEDNEWQFFADPETDPGFFSHMSEPIPVQFLGENWEKGPWIVPNKFPPNCKADAHAHNYDTIYYIIKGTMTFNDGSGWYKEGDLRWARANVVYGPEEAGPDGCTFLLISSGPMDVQWKDSETHVVKSD</sequence>
<evidence type="ECO:0000313" key="2">
    <source>
        <dbReference type="Proteomes" id="UP000283003"/>
    </source>
</evidence>
<name>A0A437GW84_9SPHN</name>
<dbReference type="AlphaFoldDB" id="A0A437GW84"/>
<reference evidence="1 2" key="1">
    <citation type="submission" date="2018-12" db="EMBL/GenBank/DDBJ databases">
        <title>Croceicoccus ponticola sp. nov., a lipolytic bacterium isolated from seawater.</title>
        <authorList>
            <person name="Yoon J.-H."/>
        </authorList>
    </citation>
    <scope>NUCLEOTIDE SEQUENCE [LARGE SCALE GENOMIC DNA]</scope>
    <source>
        <strain evidence="1 2">GM-16</strain>
    </source>
</reference>
<accession>A0A437GW84</accession>
<evidence type="ECO:0008006" key="3">
    <source>
        <dbReference type="Google" id="ProtNLM"/>
    </source>
</evidence>
<dbReference type="EMBL" id="RXOL01000004">
    <property type="protein sequence ID" value="RVQ66349.1"/>
    <property type="molecule type" value="Genomic_DNA"/>
</dbReference>
<dbReference type="InterPro" id="IPR014710">
    <property type="entry name" value="RmlC-like_jellyroll"/>
</dbReference>
<gene>
    <name evidence="1" type="ORF">EKN06_09930</name>
</gene>
<organism evidence="1 2">
    <name type="scientific">Croceicoccus ponticola</name>
    <dbReference type="NCBI Taxonomy" id="2217664"/>
    <lineage>
        <taxon>Bacteria</taxon>
        <taxon>Pseudomonadati</taxon>
        <taxon>Pseudomonadota</taxon>
        <taxon>Alphaproteobacteria</taxon>
        <taxon>Sphingomonadales</taxon>
        <taxon>Erythrobacteraceae</taxon>
        <taxon>Croceicoccus</taxon>
    </lineage>
</organism>
<proteinExistence type="predicted"/>
<dbReference type="SUPFAM" id="SSF51182">
    <property type="entry name" value="RmlC-like cupins"/>
    <property type="match status" value="1"/>
</dbReference>
<dbReference type="InterPro" id="IPR011051">
    <property type="entry name" value="RmlC_Cupin_sf"/>
</dbReference>